<dbReference type="RefSeq" id="WP_244923704.1">
    <property type="nucleotide sequence ID" value="NZ_PVNL01000019.1"/>
</dbReference>
<gene>
    <name evidence="1" type="ORF">ENSA7_07400</name>
</gene>
<dbReference type="EMBL" id="PVNL01000019">
    <property type="protein sequence ID" value="PRQ09498.1"/>
    <property type="molecule type" value="Genomic_DNA"/>
</dbReference>
<sequence length="77" mass="8591">MLVLDTTSGQMNNVGDRFKTGASCTTSGSYVFDTYVDGTTTPQPTTEERVILLTRNETFPPIKSAEKSAWWKLQRIT</sequence>
<accession>A0A2S9YWL9</accession>
<organism evidence="1 2">
    <name type="scientific">Enhygromyxa salina</name>
    <dbReference type="NCBI Taxonomy" id="215803"/>
    <lineage>
        <taxon>Bacteria</taxon>
        <taxon>Pseudomonadati</taxon>
        <taxon>Myxococcota</taxon>
        <taxon>Polyangia</taxon>
        <taxon>Nannocystales</taxon>
        <taxon>Nannocystaceae</taxon>
        <taxon>Enhygromyxa</taxon>
    </lineage>
</organism>
<dbReference type="Pfam" id="PF14168">
    <property type="entry name" value="YjzC"/>
    <property type="match status" value="1"/>
</dbReference>
<protein>
    <submittedName>
        <fullName evidence="1">Uncharacterized protein</fullName>
    </submittedName>
</protein>
<name>A0A2S9YWL9_9BACT</name>
<reference evidence="1 2" key="1">
    <citation type="submission" date="2018-03" db="EMBL/GenBank/DDBJ databases">
        <title>Draft Genome Sequences of the Obligatory Marine Myxobacteria Enhygromyxa salina SWB007.</title>
        <authorList>
            <person name="Poehlein A."/>
            <person name="Moghaddam J.A."/>
            <person name="Harms H."/>
            <person name="Alanjari M."/>
            <person name="Koenig G.M."/>
            <person name="Daniel R."/>
            <person name="Schaeberle T.F."/>
        </authorList>
    </citation>
    <scope>NUCLEOTIDE SEQUENCE [LARGE SCALE GENOMIC DNA]</scope>
    <source>
        <strain evidence="1 2">SWB007</strain>
    </source>
</reference>
<dbReference type="AlphaFoldDB" id="A0A2S9YWL9"/>
<evidence type="ECO:0000313" key="2">
    <source>
        <dbReference type="Proteomes" id="UP000238823"/>
    </source>
</evidence>
<proteinExistence type="predicted"/>
<evidence type="ECO:0000313" key="1">
    <source>
        <dbReference type="EMBL" id="PRQ09498.1"/>
    </source>
</evidence>
<dbReference type="InterPro" id="IPR025549">
    <property type="entry name" value="YjzC"/>
</dbReference>
<dbReference type="Proteomes" id="UP000238823">
    <property type="component" value="Unassembled WGS sequence"/>
</dbReference>
<comment type="caution">
    <text evidence="1">The sequence shown here is derived from an EMBL/GenBank/DDBJ whole genome shotgun (WGS) entry which is preliminary data.</text>
</comment>